<protein>
    <submittedName>
        <fullName evidence="3">Uncharacterized protein</fullName>
    </submittedName>
</protein>
<reference evidence="2 5" key="2">
    <citation type="submission" date="2018-08" db="EMBL/GenBank/DDBJ databases">
        <title>Murine metabolic-syndrome-specific gut microbial biobank.</title>
        <authorList>
            <person name="Liu C."/>
        </authorList>
    </citation>
    <scope>NUCLEOTIDE SEQUENCE [LARGE SCALE GENOMIC DNA]</scope>
    <source>
        <strain evidence="2 5">1XD21-27</strain>
    </source>
</reference>
<sequence>MINISIYVAIILGLLFILIYATFWTFLYQLNYKRMNRGQSLNKTQIKINMFGHGVIALVLVVIAIYLSYLK</sequence>
<evidence type="ECO:0000313" key="4">
    <source>
        <dbReference type="Proteomes" id="UP000261016"/>
    </source>
</evidence>
<keyword evidence="1" id="KW-0472">Membrane</keyword>
<dbReference type="EMBL" id="QSTD01000001">
    <property type="protein sequence ID" value="RGM32175.1"/>
    <property type="molecule type" value="Genomic_DNA"/>
</dbReference>
<dbReference type="Proteomes" id="UP000261016">
    <property type="component" value="Unassembled WGS sequence"/>
</dbReference>
<keyword evidence="1" id="KW-1133">Transmembrane helix</keyword>
<feature type="transmembrane region" description="Helical" evidence="1">
    <location>
        <begin position="6"/>
        <end position="27"/>
    </location>
</feature>
<dbReference type="EMBL" id="QXWP01000002">
    <property type="protein sequence ID" value="NBH30238.1"/>
    <property type="molecule type" value="Genomic_DNA"/>
</dbReference>
<keyword evidence="1" id="KW-0812">Transmembrane</keyword>
<dbReference type="Proteomes" id="UP000481807">
    <property type="component" value="Unassembled WGS sequence"/>
</dbReference>
<proteinExistence type="predicted"/>
<feature type="transmembrane region" description="Helical" evidence="1">
    <location>
        <begin position="48"/>
        <end position="69"/>
    </location>
</feature>
<dbReference type="AlphaFoldDB" id="A0A364UR18"/>
<evidence type="ECO:0000313" key="3">
    <source>
        <dbReference type="EMBL" id="RGM32175.1"/>
    </source>
</evidence>
<organism evidence="3 4">
    <name type="scientific">Staphylococcus warneri</name>
    <dbReference type="NCBI Taxonomy" id="1292"/>
    <lineage>
        <taxon>Bacteria</taxon>
        <taxon>Bacillati</taxon>
        <taxon>Bacillota</taxon>
        <taxon>Bacilli</taxon>
        <taxon>Bacillales</taxon>
        <taxon>Staphylococcaceae</taxon>
        <taxon>Staphylococcus</taxon>
    </lineage>
</organism>
<reference evidence="3 4" key="1">
    <citation type="submission" date="2018-08" db="EMBL/GenBank/DDBJ databases">
        <title>A genome reference for cultivated species of the human gut microbiota.</title>
        <authorList>
            <person name="Zou Y."/>
            <person name="Xue W."/>
            <person name="Luo G."/>
        </authorList>
    </citation>
    <scope>NUCLEOTIDE SEQUENCE [LARGE SCALE GENOMIC DNA]</scope>
    <source>
        <strain evidence="3 4">OM08-17AT</strain>
    </source>
</reference>
<accession>A0A364UR18</accession>
<name>A0A364UR18_STAWA</name>
<evidence type="ECO:0000256" key="1">
    <source>
        <dbReference type="SAM" id="Phobius"/>
    </source>
</evidence>
<evidence type="ECO:0000313" key="2">
    <source>
        <dbReference type="EMBL" id="NBH30238.1"/>
    </source>
</evidence>
<gene>
    <name evidence="2" type="ORF">D3Z30_04495</name>
    <name evidence="3" type="ORF">DXC19_01405</name>
</gene>
<evidence type="ECO:0000313" key="5">
    <source>
        <dbReference type="Proteomes" id="UP000481807"/>
    </source>
</evidence>
<comment type="caution">
    <text evidence="3">The sequence shown here is derived from an EMBL/GenBank/DDBJ whole genome shotgun (WGS) entry which is preliminary data.</text>
</comment>